<protein>
    <submittedName>
        <fullName evidence="6">Electron transporter SenC</fullName>
    </submittedName>
</protein>
<dbReference type="GO" id="GO:0046872">
    <property type="term" value="F:metal ion binding"/>
    <property type="evidence" value="ECO:0007669"/>
    <property type="project" value="UniProtKB-KW"/>
</dbReference>
<keyword evidence="2 3" id="KW-0186">Copper</keyword>
<comment type="caution">
    <text evidence="6">The sequence shown here is derived from an EMBL/GenBank/DDBJ whole genome shotgun (WGS) entry which is preliminary data.</text>
</comment>
<dbReference type="Pfam" id="PF02630">
    <property type="entry name" value="SCO1-SenC"/>
    <property type="match status" value="1"/>
</dbReference>
<dbReference type="PROSITE" id="PS51352">
    <property type="entry name" value="THIOREDOXIN_2"/>
    <property type="match status" value="1"/>
</dbReference>
<dbReference type="EMBL" id="AVPF01000031">
    <property type="protein sequence ID" value="KGX86408.1"/>
    <property type="molecule type" value="Genomic_DNA"/>
</dbReference>
<dbReference type="PANTHER" id="PTHR12151">
    <property type="entry name" value="ELECTRON TRANSPORT PROTIN SCO1/SENC FAMILY MEMBER"/>
    <property type="match status" value="1"/>
</dbReference>
<gene>
    <name evidence="6" type="ORF">N783_12220</name>
</gene>
<evidence type="ECO:0000313" key="6">
    <source>
        <dbReference type="EMBL" id="KGX86408.1"/>
    </source>
</evidence>
<dbReference type="Proteomes" id="UP000030403">
    <property type="component" value="Unassembled WGS sequence"/>
</dbReference>
<feature type="binding site" evidence="3">
    <location>
        <position position="169"/>
    </location>
    <ligand>
        <name>Cu cation</name>
        <dbReference type="ChEBI" id="CHEBI:23378"/>
    </ligand>
</feature>
<reference evidence="6 7" key="1">
    <citation type="submission" date="2013-08" db="EMBL/GenBank/DDBJ databases">
        <authorList>
            <person name="Huang J."/>
            <person name="Wang G."/>
        </authorList>
    </citation>
    <scope>NUCLEOTIDE SEQUENCE [LARGE SCALE GENOMIC DNA]</scope>
    <source>
        <strain evidence="6 7">BH030004</strain>
    </source>
</reference>
<accession>A0A0A5G5H4</accession>
<evidence type="ECO:0000256" key="2">
    <source>
        <dbReference type="ARBA" id="ARBA00023008"/>
    </source>
</evidence>
<name>A0A0A5G5H4_9BACI</name>
<keyword evidence="7" id="KW-1185">Reference proteome</keyword>
<feature type="domain" description="Thioredoxin" evidence="5">
    <location>
        <begin position="41"/>
        <end position="200"/>
    </location>
</feature>
<dbReference type="eggNOG" id="COG1999">
    <property type="taxonomic scope" value="Bacteria"/>
</dbReference>
<feature type="binding site" evidence="3">
    <location>
        <position position="83"/>
    </location>
    <ligand>
        <name>Cu cation</name>
        <dbReference type="ChEBI" id="CHEBI:23378"/>
    </ligand>
</feature>
<sequence>MNNNQGLAMVLVLLFGGTLFYLGTDGFQVFTAEGARVNQLMEEKPQFPEITLEDSEGQSYLSSTFKGKYMLVTFFYTACSTVCPQLERNMERVYERIPKTYLGEDIVFLSISFDTDRDGPATLRSYQKYFKSDGETWRMARIPNPVELESLLDVFGVIVIPDENGNFAHNSAFYLVNQKGALTEVMDYTKIEEAADTIVELLEQGGGKK</sequence>
<dbReference type="InterPro" id="IPR003782">
    <property type="entry name" value="SCO1/SenC"/>
</dbReference>
<dbReference type="InterPro" id="IPR036249">
    <property type="entry name" value="Thioredoxin-like_sf"/>
</dbReference>
<dbReference type="CDD" id="cd02968">
    <property type="entry name" value="SCO"/>
    <property type="match status" value="1"/>
</dbReference>
<evidence type="ECO:0000259" key="5">
    <source>
        <dbReference type="PROSITE" id="PS51352"/>
    </source>
</evidence>
<proteinExistence type="inferred from homology"/>
<keyword evidence="4" id="KW-1015">Disulfide bond</keyword>
<comment type="similarity">
    <text evidence="1">Belongs to the SCO1/2 family.</text>
</comment>
<dbReference type="Gene3D" id="3.40.30.10">
    <property type="entry name" value="Glutaredoxin"/>
    <property type="match status" value="1"/>
</dbReference>
<evidence type="ECO:0000313" key="7">
    <source>
        <dbReference type="Proteomes" id="UP000030403"/>
    </source>
</evidence>
<evidence type="ECO:0000256" key="1">
    <source>
        <dbReference type="ARBA" id="ARBA00010996"/>
    </source>
</evidence>
<dbReference type="SUPFAM" id="SSF52833">
    <property type="entry name" value="Thioredoxin-like"/>
    <property type="match status" value="1"/>
</dbReference>
<dbReference type="STRING" id="1385511.GCA_000425225_00395"/>
<feature type="disulfide bond" description="Redox-active" evidence="4">
    <location>
        <begin position="79"/>
        <end position="83"/>
    </location>
</feature>
<evidence type="ECO:0000256" key="4">
    <source>
        <dbReference type="PIRSR" id="PIRSR603782-2"/>
    </source>
</evidence>
<organism evidence="6 7">
    <name type="scientific">Pontibacillus marinus BH030004 = DSM 16465</name>
    <dbReference type="NCBI Taxonomy" id="1385511"/>
    <lineage>
        <taxon>Bacteria</taxon>
        <taxon>Bacillati</taxon>
        <taxon>Bacillota</taxon>
        <taxon>Bacilli</taxon>
        <taxon>Bacillales</taxon>
        <taxon>Bacillaceae</taxon>
        <taxon>Pontibacillus</taxon>
    </lineage>
</organism>
<evidence type="ECO:0000256" key="3">
    <source>
        <dbReference type="PIRSR" id="PIRSR603782-1"/>
    </source>
</evidence>
<dbReference type="PANTHER" id="PTHR12151:SF25">
    <property type="entry name" value="LINALOOL DEHYDRATASE_ISOMERASE DOMAIN-CONTAINING PROTEIN"/>
    <property type="match status" value="1"/>
</dbReference>
<dbReference type="InterPro" id="IPR013766">
    <property type="entry name" value="Thioredoxin_domain"/>
</dbReference>
<keyword evidence="3" id="KW-0479">Metal-binding</keyword>
<feature type="binding site" evidence="3">
    <location>
        <position position="79"/>
    </location>
    <ligand>
        <name>Cu cation</name>
        <dbReference type="ChEBI" id="CHEBI:23378"/>
    </ligand>
</feature>
<dbReference type="AlphaFoldDB" id="A0A0A5G5H4"/>